<dbReference type="AlphaFoldDB" id="A0A1T4YK81"/>
<protein>
    <submittedName>
        <fullName evidence="2">Sugar phosphate isomerase/epimerase</fullName>
    </submittedName>
</protein>
<dbReference type="Pfam" id="PF01261">
    <property type="entry name" value="AP_endonuc_2"/>
    <property type="match status" value="1"/>
</dbReference>
<dbReference type="Proteomes" id="UP000190042">
    <property type="component" value="Unassembled WGS sequence"/>
</dbReference>
<name>A0A1T4YK81_9BACL</name>
<dbReference type="PANTHER" id="PTHR12110:SF21">
    <property type="entry name" value="XYLOSE ISOMERASE-LIKE TIM BARREL DOMAIN-CONTAINING PROTEIN"/>
    <property type="match status" value="1"/>
</dbReference>
<organism evidence="2 3">
    <name type="scientific">Sporosarcina newyorkensis</name>
    <dbReference type="NCBI Taxonomy" id="759851"/>
    <lineage>
        <taxon>Bacteria</taxon>
        <taxon>Bacillati</taxon>
        <taxon>Bacillota</taxon>
        <taxon>Bacilli</taxon>
        <taxon>Bacillales</taxon>
        <taxon>Caryophanaceae</taxon>
        <taxon>Sporosarcina</taxon>
    </lineage>
</organism>
<accession>A0A1T4YK81</accession>
<dbReference type="SUPFAM" id="SSF51658">
    <property type="entry name" value="Xylose isomerase-like"/>
    <property type="match status" value="1"/>
</dbReference>
<feature type="domain" description="Xylose isomerase-like TIM barrel" evidence="1">
    <location>
        <begin position="24"/>
        <end position="253"/>
    </location>
</feature>
<gene>
    <name evidence="2" type="ORF">SAMN04244570_2785</name>
</gene>
<dbReference type="GO" id="GO:0016853">
    <property type="term" value="F:isomerase activity"/>
    <property type="evidence" value="ECO:0007669"/>
    <property type="project" value="UniProtKB-KW"/>
</dbReference>
<dbReference type="EMBL" id="FUYJ01000005">
    <property type="protein sequence ID" value="SKB01675.1"/>
    <property type="molecule type" value="Genomic_DNA"/>
</dbReference>
<dbReference type="Gene3D" id="3.20.20.150">
    <property type="entry name" value="Divalent-metal-dependent TIM barrel enzymes"/>
    <property type="match status" value="1"/>
</dbReference>
<evidence type="ECO:0000313" key="3">
    <source>
        <dbReference type="Proteomes" id="UP000190042"/>
    </source>
</evidence>
<dbReference type="PANTHER" id="PTHR12110">
    <property type="entry name" value="HYDROXYPYRUVATE ISOMERASE"/>
    <property type="match status" value="1"/>
</dbReference>
<dbReference type="InterPro" id="IPR050312">
    <property type="entry name" value="IolE/XylAMocC-like"/>
</dbReference>
<proteinExistence type="predicted"/>
<dbReference type="RefSeq" id="WP_078818034.1">
    <property type="nucleotide sequence ID" value="NZ_FUYJ01000005.1"/>
</dbReference>
<keyword evidence="3" id="KW-1185">Reference proteome</keyword>
<sequence length="266" mass="30209">MNKSVTYSDLLLLNNDVLTNIHQLIEYGADKIEIMMDGGPWNEMEELFETLSIELKKFPVSFSIHPPAWDINLTSENKAIREVSFTEYKKAIEFAGMIHADHVVIHPGFCFSPSFNKKQAQLRAAEYIKRLCEVARPLGVRLAIENVGYKGNALFNEREFASFLDEIDETAGYLLDVGHAQLDGWDIPEVIRMVKDRLIALHIHDNLGEADEHLPIGTGKMDWSKIINTLNENGIDCELILEYAPGTSLDELRIGKEFLNQRVFVC</sequence>
<dbReference type="InterPro" id="IPR036237">
    <property type="entry name" value="Xyl_isomerase-like_sf"/>
</dbReference>
<evidence type="ECO:0000313" key="2">
    <source>
        <dbReference type="EMBL" id="SKB01675.1"/>
    </source>
</evidence>
<reference evidence="3" key="1">
    <citation type="submission" date="2017-02" db="EMBL/GenBank/DDBJ databases">
        <authorList>
            <person name="Varghese N."/>
            <person name="Submissions S."/>
        </authorList>
    </citation>
    <scope>NUCLEOTIDE SEQUENCE [LARGE SCALE GENOMIC DNA]</scope>
    <source>
        <strain evidence="3">DSM 23966</strain>
    </source>
</reference>
<dbReference type="InterPro" id="IPR013022">
    <property type="entry name" value="Xyl_isomerase-like_TIM-brl"/>
</dbReference>
<evidence type="ECO:0000259" key="1">
    <source>
        <dbReference type="Pfam" id="PF01261"/>
    </source>
</evidence>
<keyword evidence="2" id="KW-0413">Isomerase</keyword>